<evidence type="ECO:0000313" key="2">
    <source>
        <dbReference type="EMBL" id="KAJ1184136.1"/>
    </source>
</evidence>
<feature type="region of interest" description="Disordered" evidence="1">
    <location>
        <begin position="1"/>
        <end position="21"/>
    </location>
</feature>
<comment type="caution">
    <text evidence="2">The sequence shown here is derived from an EMBL/GenBank/DDBJ whole genome shotgun (WGS) entry which is preliminary data.</text>
</comment>
<proteinExistence type="predicted"/>
<evidence type="ECO:0000313" key="3">
    <source>
        <dbReference type="Proteomes" id="UP001066276"/>
    </source>
</evidence>
<dbReference type="EMBL" id="JANPWB010000005">
    <property type="protein sequence ID" value="KAJ1184136.1"/>
    <property type="molecule type" value="Genomic_DNA"/>
</dbReference>
<reference evidence="2" key="1">
    <citation type="journal article" date="2022" name="bioRxiv">
        <title>Sequencing and chromosome-scale assembly of the giantPleurodeles waltlgenome.</title>
        <authorList>
            <person name="Brown T."/>
            <person name="Elewa A."/>
            <person name="Iarovenko S."/>
            <person name="Subramanian E."/>
            <person name="Araus A.J."/>
            <person name="Petzold A."/>
            <person name="Susuki M."/>
            <person name="Suzuki K.-i.T."/>
            <person name="Hayashi T."/>
            <person name="Toyoda A."/>
            <person name="Oliveira C."/>
            <person name="Osipova E."/>
            <person name="Leigh N.D."/>
            <person name="Simon A."/>
            <person name="Yun M.H."/>
        </authorList>
    </citation>
    <scope>NUCLEOTIDE SEQUENCE</scope>
    <source>
        <strain evidence="2">20211129_DDA</strain>
        <tissue evidence="2">Liver</tissue>
    </source>
</reference>
<evidence type="ECO:0000256" key="1">
    <source>
        <dbReference type="SAM" id="MobiDB-lite"/>
    </source>
</evidence>
<protein>
    <submittedName>
        <fullName evidence="2">Uncharacterized protein</fullName>
    </submittedName>
</protein>
<name>A0AAV7U708_PLEWA</name>
<organism evidence="2 3">
    <name type="scientific">Pleurodeles waltl</name>
    <name type="common">Iberian ribbed newt</name>
    <dbReference type="NCBI Taxonomy" id="8319"/>
    <lineage>
        <taxon>Eukaryota</taxon>
        <taxon>Metazoa</taxon>
        <taxon>Chordata</taxon>
        <taxon>Craniata</taxon>
        <taxon>Vertebrata</taxon>
        <taxon>Euteleostomi</taxon>
        <taxon>Amphibia</taxon>
        <taxon>Batrachia</taxon>
        <taxon>Caudata</taxon>
        <taxon>Salamandroidea</taxon>
        <taxon>Salamandridae</taxon>
        <taxon>Pleurodelinae</taxon>
        <taxon>Pleurodeles</taxon>
    </lineage>
</organism>
<keyword evidence="3" id="KW-1185">Reference proteome</keyword>
<dbReference type="Proteomes" id="UP001066276">
    <property type="component" value="Chromosome 3_1"/>
</dbReference>
<sequence length="116" mass="13236">MSRSTPVDVKRSHARACGEGRRSRVPSVHVHHVAWGYRPFSDWYIKIHQDEVSLYGEDGGDQEDFPVYSAEKSQEEGHLLPLHLWRCETGRSSSYKRPQRARVQVHCPVAQVVSPG</sequence>
<feature type="compositionally biased region" description="Basic and acidic residues" evidence="1">
    <location>
        <begin position="8"/>
        <end position="21"/>
    </location>
</feature>
<dbReference type="AlphaFoldDB" id="A0AAV7U708"/>
<accession>A0AAV7U708</accession>
<gene>
    <name evidence="2" type="ORF">NDU88_000946</name>
</gene>